<name>A0A0R3JWJ5_CALMK</name>
<dbReference type="PANTHER" id="PTHR43300:SF7">
    <property type="entry name" value="UDP-N-ACETYLBACILLOSAMINE N-ACETYLTRANSFERASE"/>
    <property type="match status" value="1"/>
</dbReference>
<dbReference type="SUPFAM" id="SSF51161">
    <property type="entry name" value="Trimeric LpxA-like enzymes"/>
    <property type="match status" value="1"/>
</dbReference>
<dbReference type="Gene3D" id="2.160.10.10">
    <property type="entry name" value="Hexapeptide repeat proteins"/>
    <property type="match status" value="1"/>
</dbReference>
<accession>A0A0R3JWJ5</accession>
<evidence type="ECO:0000313" key="7">
    <source>
        <dbReference type="Proteomes" id="UP000052015"/>
    </source>
</evidence>
<keyword evidence="2" id="KW-0677">Repeat</keyword>
<sequence length="212" mass="22177">MKNIVIVGAGGHGRVILDILLAMKKNCQLNILGFIDDASFGEVLGYKILGKVEDLKDLKAEYGEIFAVPAIGDNFTRERVVKRLESLGINLFTAIHPTAVIGGNVTIEDGTVVMACAVINNSARIGKAVIINTSAVVEHDNVLGDYVHISPGAHLAGNVAIGDYSHVGTGANIIPGINIGKNVTVGAGSTVIRDVEDNAVAVGVPARVIKYK</sequence>
<evidence type="ECO:0000256" key="2">
    <source>
        <dbReference type="ARBA" id="ARBA00022737"/>
    </source>
</evidence>
<organism evidence="6 7">
    <name type="scientific">Caloramator mitchellensis</name>
    <dbReference type="NCBI Taxonomy" id="908809"/>
    <lineage>
        <taxon>Bacteria</taxon>
        <taxon>Bacillati</taxon>
        <taxon>Bacillota</taxon>
        <taxon>Clostridia</taxon>
        <taxon>Eubacteriales</taxon>
        <taxon>Clostridiaceae</taxon>
        <taxon>Caloramator</taxon>
    </lineage>
</organism>
<evidence type="ECO:0000256" key="4">
    <source>
        <dbReference type="PIRSR" id="PIRSR620019-2"/>
    </source>
</evidence>
<feature type="active site" description="Proton acceptor" evidence="3">
    <location>
        <position position="139"/>
    </location>
</feature>
<evidence type="ECO:0000256" key="1">
    <source>
        <dbReference type="ARBA" id="ARBA00022679"/>
    </source>
</evidence>
<dbReference type="InterPro" id="IPR041561">
    <property type="entry name" value="PglD_N"/>
</dbReference>
<evidence type="ECO:0000313" key="6">
    <source>
        <dbReference type="EMBL" id="KRQ87434.1"/>
    </source>
</evidence>
<feature type="site" description="Increases basicity of active site His" evidence="3">
    <location>
        <position position="140"/>
    </location>
</feature>
<dbReference type="RefSeq" id="WP_057977297.1">
    <property type="nucleotide sequence ID" value="NZ_LKHP01000003.1"/>
</dbReference>
<dbReference type="STRING" id="908809.ABG79_00772"/>
<evidence type="ECO:0000256" key="3">
    <source>
        <dbReference type="PIRSR" id="PIRSR620019-1"/>
    </source>
</evidence>
<dbReference type="PANTHER" id="PTHR43300">
    <property type="entry name" value="ACETYLTRANSFERASE"/>
    <property type="match status" value="1"/>
</dbReference>
<protein>
    <submittedName>
        <fullName evidence="6">Putative acetyltransferase EpsM</fullName>
        <ecNumber evidence="6">2.3.1.-</ecNumber>
    </submittedName>
</protein>
<gene>
    <name evidence="6" type="primary">epsM</name>
    <name evidence="6" type="ORF">ABG79_00772</name>
</gene>
<proteinExistence type="predicted"/>
<dbReference type="EMBL" id="LKHP01000003">
    <property type="protein sequence ID" value="KRQ87434.1"/>
    <property type="molecule type" value="Genomic_DNA"/>
</dbReference>
<keyword evidence="1 6" id="KW-0808">Transferase</keyword>
<dbReference type="InterPro" id="IPR001451">
    <property type="entry name" value="Hexapep"/>
</dbReference>
<dbReference type="NCBIfam" id="TIGR03570">
    <property type="entry name" value="NeuD_NnaD"/>
    <property type="match status" value="1"/>
</dbReference>
<feature type="domain" description="PglD N-terminal" evidence="5">
    <location>
        <begin position="3"/>
        <end position="84"/>
    </location>
</feature>
<evidence type="ECO:0000259" key="5">
    <source>
        <dbReference type="Pfam" id="PF17836"/>
    </source>
</evidence>
<reference evidence="6 7" key="1">
    <citation type="submission" date="2015-09" db="EMBL/GenBank/DDBJ databases">
        <title>Draft genome sequence of a Caloramator mitchellensis, a moderate thermophile from the Great Artesian Basin of Australia.</title>
        <authorList>
            <person name="Patel B.K."/>
        </authorList>
    </citation>
    <scope>NUCLEOTIDE SEQUENCE [LARGE SCALE GENOMIC DNA]</scope>
    <source>
        <strain evidence="6 7">VF08</strain>
    </source>
</reference>
<dbReference type="GO" id="GO:0016746">
    <property type="term" value="F:acyltransferase activity"/>
    <property type="evidence" value="ECO:0007669"/>
    <property type="project" value="UniProtKB-KW"/>
</dbReference>
<dbReference type="CDD" id="cd03360">
    <property type="entry name" value="LbH_AT_putative"/>
    <property type="match status" value="1"/>
</dbReference>
<feature type="binding site" evidence="4">
    <location>
        <position position="148"/>
    </location>
    <ligand>
        <name>acetyl-CoA</name>
        <dbReference type="ChEBI" id="CHEBI:57288"/>
    </ligand>
</feature>
<dbReference type="Gene3D" id="3.40.50.20">
    <property type="match status" value="1"/>
</dbReference>
<dbReference type="PROSITE" id="PS00101">
    <property type="entry name" value="HEXAPEP_TRANSFERASES"/>
    <property type="match status" value="1"/>
</dbReference>
<dbReference type="EC" id="2.3.1.-" evidence="6"/>
<dbReference type="OrthoDB" id="9801456at2"/>
<dbReference type="Proteomes" id="UP000052015">
    <property type="component" value="Unassembled WGS sequence"/>
</dbReference>
<dbReference type="Pfam" id="PF17836">
    <property type="entry name" value="PglD_N"/>
    <property type="match status" value="1"/>
</dbReference>
<keyword evidence="6" id="KW-0012">Acyltransferase</keyword>
<keyword evidence="7" id="KW-1185">Reference proteome</keyword>
<dbReference type="AlphaFoldDB" id="A0A0R3JWJ5"/>
<dbReference type="InterPro" id="IPR018357">
    <property type="entry name" value="Hexapep_transf_CS"/>
</dbReference>
<dbReference type="InterPro" id="IPR011004">
    <property type="entry name" value="Trimer_LpxA-like_sf"/>
</dbReference>
<dbReference type="Pfam" id="PF00132">
    <property type="entry name" value="Hexapep"/>
    <property type="match status" value="1"/>
</dbReference>
<dbReference type="InterPro" id="IPR050179">
    <property type="entry name" value="Trans_hexapeptide_repeat"/>
</dbReference>
<feature type="binding site" evidence="4">
    <location>
        <position position="72"/>
    </location>
    <ligand>
        <name>substrate</name>
    </ligand>
</feature>
<dbReference type="InterPro" id="IPR020019">
    <property type="entry name" value="AcTrfase_PglD-like"/>
</dbReference>
<comment type="caution">
    <text evidence="6">The sequence shown here is derived from an EMBL/GenBank/DDBJ whole genome shotgun (WGS) entry which is preliminary data.</text>
</comment>